<keyword evidence="3" id="KW-0540">Nuclease</keyword>
<comment type="similarity">
    <text evidence="1">Belongs to the YoeB family.</text>
</comment>
<dbReference type="Gene3D" id="3.30.2310.20">
    <property type="entry name" value="RelE-like"/>
    <property type="match status" value="1"/>
</dbReference>
<dbReference type="InterPro" id="IPR035093">
    <property type="entry name" value="RelE/ParE_toxin_dom_sf"/>
</dbReference>
<name>A0A4V3DUR0_9NEIS</name>
<evidence type="ECO:0000256" key="3">
    <source>
        <dbReference type="ARBA" id="ARBA00022722"/>
    </source>
</evidence>
<dbReference type="OrthoDB" id="9801102at2"/>
<dbReference type="NCBIfam" id="TIGR02116">
    <property type="entry name" value="toxin_Txe_YoeB"/>
    <property type="match status" value="1"/>
</dbReference>
<dbReference type="GO" id="GO:0004519">
    <property type="term" value="F:endonuclease activity"/>
    <property type="evidence" value="ECO:0007669"/>
    <property type="project" value="UniProtKB-KW"/>
</dbReference>
<evidence type="ECO:0000256" key="5">
    <source>
        <dbReference type="ARBA" id="ARBA00022801"/>
    </source>
</evidence>
<dbReference type="PANTHER" id="PTHR38039:SF1">
    <property type="entry name" value="TOXIN YOEB"/>
    <property type="match status" value="1"/>
</dbReference>
<comment type="caution">
    <text evidence="7">The sequence shown here is derived from an EMBL/GenBank/DDBJ whole genome shotgun (WGS) entry which is preliminary data.</text>
</comment>
<accession>A0A4V3DUR0</accession>
<dbReference type="GO" id="GO:0006401">
    <property type="term" value="P:RNA catabolic process"/>
    <property type="evidence" value="ECO:0007669"/>
    <property type="project" value="InterPro"/>
</dbReference>
<sequence>MSTQKTKNKLSAKESLLAWSDHAWDDYLYWQQKDAKKMEEINRLLEECKKDPFRGTGKPEPLKGSLTGFWSRRIDREHRLVYLPEDGNIYVVACRYHYASG</sequence>
<organism evidence="7 8">
    <name type="scientific">Paludibacterium purpuratum</name>
    <dbReference type="NCBI Taxonomy" id="1144873"/>
    <lineage>
        <taxon>Bacteria</taxon>
        <taxon>Pseudomonadati</taxon>
        <taxon>Pseudomonadota</taxon>
        <taxon>Betaproteobacteria</taxon>
        <taxon>Neisseriales</taxon>
        <taxon>Chromobacteriaceae</taxon>
        <taxon>Paludibacterium</taxon>
    </lineage>
</organism>
<keyword evidence="2" id="KW-1277">Toxin-antitoxin system</keyword>
<dbReference type="SUPFAM" id="SSF143011">
    <property type="entry name" value="RelE-like"/>
    <property type="match status" value="1"/>
</dbReference>
<keyword evidence="5" id="KW-0378">Hydrolase</keyword>
<evidence type="ECO:0000313" key="7">
    <source>
        <dbReference type="EMBL" id="TDR76437.1"/>
    </source>
</evidence>
<dbReference type="InterPro" id="IPR009614">
    <property type="entry name" value="YoeB_toxin"/>
</dbReference>
<gene>
    <name evidence="7" type="ORF">DFP86_11120</name>
</gene>
<evidence type="ECO:0000256" key="1">
    <source>
        <dbReference type="ARBA" id="ARBA00008172"/>
    </source>
</evidence>
<dbReference type="GO" id="GO:0016787">
    <property type="term" value="F:hydrolase activity"/>
    <property type="evidence" value="ECO:0007669"/>
    <property type="project" value="UniProtKB-KW"/>
</dbReference>
<evidence type="ECO:0000313" key="8">
    <source>
        <dbReference type="Proteomes" id="UP000295611"/>
    </source>
</evidence>
<reference evidence="7 8" key="1">
    <citation type="submission" date="2019-03" db="EMBL/GenBank/DDBJ databases">
        <title>Genomic Encyclopedia of Type Strains, Phase III (KMG-III): the genomes of soil and plant-associated and newly described type strains.</title>
        <authorList>
            <person name="Whitman W."/>
        </authorList>
    </citation>
    <scope>NUCLEOTIDE SEQUENCE [LARGE SCALE GENOMIC DNA]</scope>
    <source>
        <strain evidence="7 8">CECT 8976</strain>
    </source>
</reference>
<dbReference type="Pfam" id="PF06769">
    <property type="entry name" value="YoeB_toxin"/>
    <property type="match status" value="1"/>
</dbReference>
<dbReference type="EMBL" id="SNZP01000011">
    <property type="protein sequence ID" value="TDR76437.1"/>
    <property type="molecule type" value="Genomic_DNA"/>
</dbReference>
<evidence type="ECO:0000256" key="6">
    <source>
        <dbReference type="ARBA" id="ARBA00030388"/>
    </source>
</evidence>
<protein>
    <recommendedName>
        <fullName evidence="6">Putative mRNA interferase YoeB</fullName>
    </recommendedName>
</protein>
<evidence type="ECO:0000256" key="4">
    <source>
        <dbReference type="ARBA" id="ARBA00022759"/>
    </source>
</evidence>
<dbReference type="GO" id="GO:0045892">
    <property type="term" value="P:negative regulation of DNA-templated transcription"/>
    <property type="evidence" value="ECO:0007669"/>
    <property type="project" value="TreeGrafter"/>
</dbReference>
<proteinExistence type="inferred from homology"/>
<evidence type="ECO:0000256" key="2">
    <source>
        <dbReference type="ARBA" id="ARBA00022649"/>
    </source>
</evidence>
<keyword evidence="4" id="KW-0255">Endonuclease</keyword>
<dbReference type="RefSeq" id="WP_133682109.1">
    <property type="nucleotide sequence ID" value="NZ_SNZP01000011.1"/>
</dbReference>
<dbReference type="Proteomes" id="UP000295611">
    <property type="component" value="Unassembled WGS sequence"/>
</dbReference>
<keyword evidence="8" id="KW-1185">Reference proteome</keyword>
<dbReference type="PANTHER" id="PTHR38039">
    <property type="entry name" value="TOXIN YOEB"/>
    <property type="match status" value="1"/>
</dbReference>
<dbReference type="AlphaFoldDB" id="A0A4V3DUR0"/>